<comment type="caution">
    <text evidence="3">The sequence shown here is derived from an EMBL/GenBank/DDBJ whole genome shotgun (WGS) entry which is preliminary data.</text>
</comment>
<dbReference type="Pfam" id="PF01464">
    <property type="entry name" value="SLT"/>
    <property type="match status" value="1"/>
</dbReference>
<dbReference type="InterPro" id="IPR023346">
    <property type="entry name" value="Lysozyme-like_dom_sf"/>
</dbReference>
<gene>
    <name evidence="3" type="ORF">A2140_05900</name>
</gene>
<dbReference type="InterPro" id="IPR008258">
    <property type="entry name" value="Transglycosylase_SLT_dom_1"/>
</dbReference>
<dbReference type="GO" id="GO:0016020">
    <property type="term" value="C:membrane"/>
    <property type="evidence" value="ECO:0007669"/>
    <property type="project" value="InterPro"/>
</dbReference>
<comment type="similarity">
    <text evidence="1">Belongs to the transglycosylase Slt family.</text>
</comment>
<name>A0A1F6T085_9PROT</name>
<dbReference type="Gene3D" id="1.10.530.10">
    <property type="match status" value="1"/>
</dbReference>
<dbReference type="PANTHER" id="PTHR37423:SF2">
    <property type="entry name" value="MEMBRANE-BOUND LYTIC MUREIN TRANSGLYCOSYLASE C"/>
    <property type="match status" value="1"/>
</dbReference>
<dbReference type="GO" id="GO:0008933">
    <property type="term" value="F:peptidoglycan lytic transglycosylase activity"/>
    <property type="evidence" value="ECO:0007669"/>
    <property type="project" value="InterPro"/>
</dbReference>
<dbReference type="CDD" id="cd16896">
    <property type="entry name" value="LT_Slt70-like"/>
    <property type="match status" value="1"/>
</dbReference>
<reference evidence="3 4" key="1">
    <citation type="journal article" date="2016" name="Nat. Commun.">
        <title>Thousands of microbial genomes shed light on interconnected biogeochemical processes in an aquifer system.</title>
        <authorList>
            <person name="Anantharaman K."/>
            <person name="Brown C.T."/>
            <person name="Hug L.A."/>
            <person name="Sharon I."/>
            <person name="Castelle C.J."/>
            <person name="Probst A.J."/>
            <person name="Thomas B.C."/>
            <person name="Singh A."/>
            <person name="Wilkins M.J."/>
            <person name="Karaoz U."/>
            <person name="Brodie E.L."/>
            <person name="Williams K.H."/>
            <person name="Hubbard S.S."/>
            <person name="Banfield J.F."/>
        </authorList>
    </citation>
    <scope>NUCLEOTIDE SEQUENCE [LARGE SCALE GENOMIC DNA]</scope>
</reference>
<dbReference type="STRING" id="1817756.A2140_05900"/>
<evidence type="ECO:0000313" key="4">
    <source>
        <dbReference type="Proteomes" id="UP000178379"/>
    </source>
</evidence>
<protein>
    <recommendedName>
        <fullName evidence="2">Transglycosylase SLT domain-containing protein</fullName>
    </recommendedName>
</protein>
<proteinExistence type="inferred from homology"/>
<dbReference type="PANTHER" id="PTHR37423">
    <property type="entry name" value="SOLUBLE LYTIC MUREIN TRANSGLYCOSYLASE-RELATED"/>
    <property type="match status" value="1"/>
</dbReference>
<dbReference type="AlphaFoldDB" id="A0A1F6T085"/>
<dbReference type="Proteomes" id="UP000178379">
    <property type="component" value="Unassembled WGS sequence"/>
</dbReference>
<evidence type="ECO:0000256" key="1">
    <source>
        <dbReference type="ARBA" id="ARBA00007734"/>
    </source>
</evidence>
<dbReference type="EMBL" id="MFSQ01000116">
    <property type="protein sequence ID" value="OGI38587.1"/>
    <property type="molecule type" value="Genomic_DNA"/>
</dbReference>
<dbReference type="InterPro" id="IPR000189">
    <property type="entry name" value="Transglyc_AS"/>
</dbReference>
<evidence type="ECO:0000259" key="2">
    <source>
        <dbReference type="Pfam" id="PF01464"/>
    </source>
</evidence>
<evidence type="ECO:0000313" key="3">
    <source>
        <dbReference type="EMBL" id="OGI38587.1"/>
    </source>
</evidence>
<dbReference type="PROSITE" id="PS00922">
    <property type="entry name" value="TRANSGLYCOSYLASE"/>
    <property type="match status" value="1"/>
</dbReference>
<sequence>MVRTTNRRIRQGLSIIAGLFMAVTASAATNLYVYELPDGSRILTDHALNNRQYRLVRVGRDVRGAGHLAASRHTQLFRADPATYDRLIRDNARRYQVDFALVKAIMHVESNFNPYAASNKGALGLMQLMPTTAQRHGITELYDPEKNIEAGVRHIQYLNGLFRDQPQLVIAAYNAGENAVRRYGGIPPYQETQQYVRKVLYFKQQYRRLTTI</sequence>
<dbReference type="SUPFAM" id="SSF53955">
    <property type="entry name" value="Lysozyme-like"/>
    <property type="match status" value="1"/>
</dbReference>
<accession>A0A1F6T085</accession>
<dbReference type="GO" id="GO:0000270">
    <property type="term" value="P:peptidoglycan metabolic process"/>
    <property type="evidence" value="ECO:0007669"/>
    <property type="project" value="InterPro"/>
</dbReference>
<feature type="domain" description="Transglycosylase SLT" evidence="2">
    <location>
        <begin position="87"/>
        <end position="193"/>
    </location>
</feature>
<organism evidence="3 4">
    <name type="scientific">Candidatus Muproteobacteria bacterium RBG_16_62_13</name>
    <dbReference type="NCBI Taxonomy" id="1817756"/>
    <lineage>
        <taxon>Bacteria</taxon>
        <taxon>Pseudomonadati</taxon>
        <taxon>Pseudomonadota</taxon>
        <taxon>Candidatus Muproteobacteria</taxon>
    </lineage>
</organism>